<evidence type="ECO:0000256" key="2">
    <source>
        <dbReference type="ARBA" id="ARBA00022679"/>
    </source>
</evidence>
<name>A0ABM5KEN4_DIAVI</name>
<keyword evidence="4" id="KW-0418">Kinase</keyword>
<dbReference type="InterPro" id="IPR008271">
    <property type="entry name" value="Ser/Thr_kinase_AS"/>
</dbReference>
<evidence type="ECO:0000256" key="4">
    <source>
        <dbReference type="ARBA" id="ARBA00022777"/>
    </source>
</evidence>
<evidence type="ECO:0000259" key="7">
    <source>
        <dbReference type="PROSITE" id="PS50011"/>
    </source>
</evidence>
<evidence type="ECO:0000256" key="1">
    <source>
        <dbReference type="ARBA" id="ARBA00022527"/>
    </source>
</evidence>
<evidence type="ECO:0000313" key="9">
    <source>
        <dbReference type="Proteomes" id="UP001652700"/>
    </source>
</evidence>
<dbReference type="Gene3D" id="1.10.510.10">
    <property type="entry name" value="Transferase(Phosphotransferase) domain 1"/>
    <property type="match status" value="1"/>
</dbReference>
<dbReference type="EnsemblMetazoa" id="XM_050652700.1">
    <property type="protein sequence ID" value="XP_050508657.1"/>
    <property type="gene ID" value="LOC126885905"/>
</dbReference>
<keyword evidence="2" id="KW-0808">Transferase</keyword>
<dbReference type="PANTHER" id="PTHR24346">
    <property type="entry name" value="MAP/MICROTUBULE AFFINITY-REGULATING KINASE"/>
    <property type="match status" value="1"/>
</dbReference>
<dbReference type="SMART" id="SM00220">
    <property type="entry name" value="S_TKc"/>
    <property type="match status" value="1"/>
</dbReference>
<feature type="region of interest" description="Disordered" evidence="6">
    <location>
        <begin position="365"/>
        <end position="385"/>
    </location>
</feature>
<keyword evidence="1" id="KW-0723">Serine/threonine-protein kinase</keyword>
<dbReference type="Proteomes" id="UP001652700">
    <property type="component" value="Unplaced"/>
</dbReference>
<dbReference type="Pfam" id="PF00069">
    <property type="entry name" value="Pkinase"/>
    <property type="match status" value="1"/>
</dbReference>
<feature type="domain" description="Protein kinase" evidence="7">
    <location>
        <begin position="20"/>
        <end position="285"/>
    </location>
</feature>
<dbReference type="GeneID" id="126885905"/>
<keyword evidence="9" id="KW-1185">Reference proteome</keyword>
<evidence type="ECO:0000256" key="5">
    <source>
        <dbReference type="ARBA" id="ARBA00022840"/>
    </source>
</evidence>
<dbReference type="PANTHER" id="PTHR24346:SF82">
    <property type="entry name" value="KP78A-RELATED"/>
    <property type="match status" value="1"/>
</dbReference>
<evidence type="ECO:0000313" key="8">
    <source>
        <dbReference type="EnsemblMetazoa" id="XP_050508657.1"/>
    </source>
</evidence>
<organism evidence="8 9">
    <name type="scientific">Diabrotica virgifera virgifera</name>
    <name type="common">western corn rootworm</name>
    <dbReference type="NCBI Taxonomy" id="50390"/>
    <lineage>
        <taxon>Eukaryota</taxon>
        <taxon>Metazoa</taxon>
        <taxon>Ecdysozoa</taxon>
        <taxon>Arthropoda</taxon>
        <taxon>Hexapoda</taxon>
        <taxon>Insecta</taxon>
        <taxon>Pterygota</taxon>
        <taxon>Neoptera</taxon>
        <taxon>Endopterygota</taxon>
        <taxon>Coleoptera</taxon>
        <taxon>Polyphaga</taxon>
        <taxon>Cucujiformia</taxon>
        <taxon>Chrysomeloidea</taxon>
        <taxon>Chrysomelidae</taxon>
        <taxon>Galerucinae</taxon>
        <taxon>Diabroticina</taxon>
        <taxon>Diabroticites</taxon>
        <taxon>Diabrotica</taxon>
    </lineage>
</organism>
<keyword evidence="3" id="KW-0547">Nucleotide-binding</keyword>
<accession>A0ABM5KEN4</accession>
<reference evidence="8" key="1">
    <citation type="submission" date="2025-05" db="UniProtKB">
        <authorList>
            <consortium name="EnsemblMetazoa"/>
        </authorList>
    </citation>
    <scope>IDENTIFICATION</scope>
</reference>
<sequence>MRKGPAPKDSDELVLFQKGYKILKKLGEGSYAPVFFTEYNDSKKKEDPRKLACKIIDTKKAPKDFVKKFLPRELEILALINHPHIIHVQSIFLRKQRYYIFMKLAEKGDLLDYLLKNGATSENRARVWFRQIALAVQYLHEMGVAHRDLKCENCLISANNNLKIADFGFARFVINADGQNVTSATYCGSLNYAAPELLRGSPYYPKSSDCWSLGVILYAMLNKSMPFEEKNVRNLINRQTQKKWKFRSKVVDVLSEEVKQITKRLLDPDPTSRWKINQIVDSDWIRMDNRLWEMNADEQRCLNQARKEFSKYVERLKTTKDSTSQDYNKSSTLKLIKQTDLEKDKSIFLKSQRFPFVQNVVVEKKSGEGATDKEKAGETSKKKKR</sequence>
<dbReference type="PROSITE" id="PS50011">
    <property type="entry name" value="PROTEIN_KINASE_DOM"/>
    <property type="match status" value="1"/>
</dbReference>
<evidence type="ECO:0000256" key="3">
    <source>
        <dbReference type="ARBA" id="ARBA00022741"/>
    </source>
</evidence>
<dbReference type="InterPro" id="IPR011009">
    <property type="entry name" value="Kinase-like_dom_sf"/>
</dbReference>
<dbReference type="SUPFAM" id="SSF56112">
    <property type="entry name" value="Protein kinase-like (PK-like)"/>
    <property type="match status" value="1"/>
</dbReference>
<protein>
    <recommendedName>
        <fullName evidence="7">Protein kinase domain-containing protein</fullName>
    </recommendedName>
</protein>
<evidence type="ECO:0000256" key="6">
    <source>
        <dbReference type="SAM" id="MobiDB-lite"/>
    </source>
</evidence>
<keyword evidence="5" id="KW-0067">ATP-binding</keyword>
<dbReference type="RefSeq" id="XP_050508657.1">
    <property type="nucleotide sequence ID" value="XM_050652700.1"/>
</dbReference>
<dbReference type="InterPro" id="IPR000719">
    <property type="entry name" value="Prot_kinase_dom"/>
</dbReference>
<dbReference type="CDD" id="cd14080">
    <property type="entry name" value="STKc_TSSK-like"/>
    <property type="match status" value="1"/>
</dbReference>
<proteinExistence type="predicted"/>
<dbReference type="PROSITE" id="PS00108">
    <property type="entry name" value="PROTEIN_KINASE_ST"/>
    <property type="match status" value="1"/>
</dbReference>